<feature type="region of interest" description="Disordered" evidence="2">
    <location>
        <begin position="120"/>
        <end position="147"/>
    </location>
</feature>
<gene>
    <name evidence="3" type="ORF">SVIO_062960</name>
</gene>
<dbReference type="Pfam" id="PF02585">
    <property type="entry name" value="PIG-L"/>
    <property type="match status" value="1"/>
</dbReference>
<protein>
    <submittedName>
        <fullName evidence="3">Uncharacterized protein</fullName>
    </submittedName>
</protein>
<dbReference type="InterPro" id="IPR003737">
    <property type="entry name" value="GlcNAc_PI_deacetylase-related"/>
</dbReference>
<evidence type="ECO:0000256" key="1">
    <source>
        <dbReference type="ARBA" id="ARBA00022833"/>
    </source>
</evidence>
<name>A0A4D4LC64_STRVO</name>
<dbReference type="InterPro" id="IPR024078">
    <property type="entry name" value="LmbE-like_dom_sf"/>
</dbReference>
<evidence type="ECO:0000313" key="4">
    <source>
        <dbReference type="Proteomes" id="UP000301309"/>
    </source>
</evidence>
<feature type="region of interest" description="Disordered" evidence="2">
    <location>
        <begin position="43"/>
        <end position="66"/>
    </location>
</feature>
<dbReference type="GO" id="GO:0016137">
    <property type="term" value="P:glycoside metabolic process"/>
    <property type="evidence" value="ECO:0007669"/>
    <property type="project" value="UniProtKB-ARBA"/>
</dbReference>
<dbReference type="Gene3D" id="3.40.50.10320">
    <property type="entry name" value="LmbE-like"/>
    <property type="match status" value="1"/>
</dbReference>
<evidence type="ECO:0000313" key="3">
    <source>
        <dbReference type="EMBL" id="GDY55673.1"/>
    </source>
</evidence>
<comment type="caution">
    <text evidence="3">The sequence shown here is derived from an EMBL/GenBank/DDBJ whole genome shotgun (WGS) entry which is preliminary data.</text>
</comment>
<proteinExistence type="predicted"/>
<organism evidence="3 4">
    <name type="scientific">Streptomyces violaceusniger</name>
    <dbReference type="NCBI Taxonomy" id="68280"/>
    <lineage>
        <taxon>Bacteria</taxon>
        <taxon>Bacillati</taxon>
        <taxon>Actinomycetota</taxon>
        <taxon>Actinomycetes</taxon>
        <taxon>Kitasatosporales</taxon>
        <taxon>Streptomycetaceae</taxon>
        <taxon>Streptomyces</taxon>
        <taxon>Streptomyces violaceusniger group</taxon>
    </lineage>
</organism>
<dbReference type="SUPFAM" id="SSF102588">
    <property type="entry name" value="LmbE-like"/>
    <property type="match status" value="1"/>
</dbReference>
<dbReference type="Proteomes" id="UP000301309">
    <property type="component" value="Unassembled WGS sequence"/>
</dbReference>
<keyword evidence="4" id="KW-1185">Reference proteome</keyword>
<evidence type="ECO:0000256" key="2">
    <source>
        <dbReference type="SAM" id="MobiDB-lite"/>
    </source>
</evidence>
<dbReference type="EMBL" id="BJHW01000001">
    <property type="protein sequence ID" value="GDY55673.1"/>
    <property type="molecule type" value="Genomic_DNA"/>
</dbReference>
<keyword evidence="1" id="KW-0862">Zinc</keyword>
<reference evidence="3 4" key="1">
    <citation type="journal article" date="2020" name="Int. J. Syst. Evol. Microbiol.">
        <title>Reclassification of Streptomyces castelarensis and Streptomyces sporoclivatus as later heterotypic synonyms of Streptomyces antimycoticus.</title>
        <authorList>
            <person name="Komaki H."/>
            <person name="Tamura T."/>
        </authorList>
    </citation>
    <scope>NUCLEOTIDE SEQUENCE [LARGE SCALE GENOMIC DNA]</scope>
    <source>
        <strain evidence="3 4">NBRC 13459</strain>
    </source>
</reference>
<dbReference type="AlphaFoldDB" id="A0A4D4LC64"/>
<feature type="compositionally biased region" description="Basic residues" evidence="2">
    <location>
        <begin position="120"/>
        <end position="133"/>
    </location>
</feature>
<accession>A0A4D4LC64</accession>
<sequence length="147" mass="15497">MNSRWTSRGARTTRRQTLAALAALTAGGAVGIAGVTGIAGCGAGRSRGTAAEPARASEPGAAEPFTSTVGDKRALLLQIMAHPDDDLYFMNPDAEHVLRSGTPVVCVYVTAGEARGSTIRRARRSRAPTRRRTPPPATRGCGRRTRR</sequence>